<proteinExistence type="predicted"/>
<reference evidence="1 3" key="1">
    <citation type="journal article" date="2008" name="Science">
        <title>The Physcomitrella genome reveals evolutionary insights into the conquest of land by plants.</title>
        <authorList>
            <person name="Rensing S."/>
            <person name="Lang D."/>
            <person name="Zimmer A."/>
            <person name="Terry A."/>
            <person name="Salamov A."/>
            <person name="Shapiro H."/>
            <person name="Nishiyama T."/>
            <person name="Perroud P.-F."/>
            <person name="Lindquist E."/>
            <person name="Kamisugi Y."/>
            <person name="Tanahashi T."/>
            <person name="Sakakibara K."/>
            <person name="Fujita T."/>
            <person name="Oishi K."/>
            <person name="Shin-I T."/>
            <person name="Kuroki Y."/>
            <person name="Toyoda A."/>
            <person name="Suzuki Y."/>
            <person name="Hashimoto A."/>
            <person name="Yamaguchi K."/>
            <person name="Sugano A."/>
            <person name="Kohara Y."/>
            <person name="Fujiyama A."/>
            <person name="Anterola A."/>
            <person name="Aoki S."/>
            <person name="Ashton N."/>
            <person name="Barbazuk W.B."/>
            <person name="Barker E."/>
            <person name="Bennetzen J."/>
            <person name="Bezanilla M."/>
            <person name="Blankenship R."/>
            <person name="Cho S.H."/>
            <person name="Dutcher S."/>
            <person name="Estelle M."/>
            <person name="Fawcett J.A."/>
            <person name="Gundlach H."/>
            <person name="Hanada K."/>
            <person name="Heyl A."/>
            <person name="Hicks K.A."/>
            <person name="Hugh J."/>
            <person name="Lohr M."/>
            <person name="Mayer K."/>
            <person name="Melkozernov A."/>
            <person name="Murata T."/>
            <person name="Nelson D."/>
            <person name="Pils B."/>
            <person name="Prigge M."/>
            <person name="Reiss B."/>
            <person name="Renner T."/>
            <person name="Rombauts S."/>
            <person name="Rushton P."/>
            <person name="Sanderfoot A."/>
            <person name="Schween G."/>
            <person name="Shiu S.-H."/>
            <person name="Stueber K."/>
            <person name="Theodoulou F.L."/>
            <person name="Tu H."/>
            <person name="Van de Peer Y."/>
            <person name="Verrier P.J."/>
            <person name="Waters E."/>
            <person name="Wood A."/>
            <person name="Yang L."/>
            <person name="Cove D."/>
            <person name="Cuming A."/>
            <person name="Hasebe M."/>
            <person name="Lucas S."/>
            <person name="Mishler D.B."/>
            <person name="Reski R."/>
            <person name="Grigoriev I."/>
            <person name="Quatrano R.S."/>
            <person name="Boore J.L."/>
        </authorList>
    </citation>
    <scope>NUCLEOTIDE SEQUENCE [LARGE SCALE GENOMIC DNA]</scope>
    <source>
        <strain evidence="2 3">cv. Gransden 2004</strain>
    </source>
</reference>
<accession>A0A2K1L164</accession>
<protein>
    <submittedName>
        <fullName evidence="1 2">Uncharacterized protein</fullName>
    </submittedName>
</protein>
<reference evidence="1 3" key="2">
    <citation type="journal article" date="2018" name="Plant J.">
        <title>The Physcomitrella patens chromosome-scale assembly reveals moss genome structure and evolution.</title>
        <authorList>
            <person name="Lang D."/>
            <person name="Ullrich K.K."/>
            <person name="Murat F."/>
            <person name="Fuchs J."/>
            <person name="Jenkins J."/>
            <person name="Haas F.B."/>
            <person name="Piednoel M."/>
            <person name="Gundlach H."/>
            <person name="Van Bel M."/>
            <person name="Meyberg R."/>
            <person name="Vives C."/>
            <person name="Morata J."/>
            <person name="Symeonidi A."/>
            <person name="Hiss M."/>
            <person name="Muchero W."/>
            <person name="Kamisugi Y."/>
            <person name="Saleh O."/>
            <person name="Blanc G."/>
            <person name="Decker E.L."/>
            <person name="van Gessel N."/>
            <person name="Grimwood J."/>
            <person name="Hayes R.D."/>
            <person name="Graham S.W."/>
            <person name="Gunter L.E."/>
            <person name="McDaniel S.F."/>
            <person name="Hoernstein S.N.W."/>
            <person name="Larsson A."/>
            <person name="Li F.W."/>
            <person name="Perroud P.F."/>
            <person name="Phillips J."/>
            <person name="Ranjan P."/>
            <person name="Rokshar D.S."/>
            <person name="Rothfels C.J."/>
            <person name="Schneider L."/>
            <person name="Shu S."/>
            <person name="Stevenson D.W."/>
            <person name="Thummler F."/>
            <person name="Tillich M."/>
            <person name="Villarreal Aguilar J.C."/>
            <person name="Widiez T."/>
            <person name="Wong G.K."/>
            <person name="Wymore A."/>
            <person name="Zhang Y."/>
            <person name="Zimmer A.D."/>
            <person name="Quatrano R.S."/>
            <person name="Mayer K.F.X."/>
            <person name="Goodstein D."/>
            <person name="Casacuberta J.M."/>
            <person name="Vandepoele K."/>
            <person name="Reski R."/>
            <person name="Cuming A.C."/>
            <person name="Tuskan G.A."/>
            <person name="Maumus F."/>
            <person name="Salse J."/>
            <person name="Schmutz J."/>
            <person name="Rensing S.A."/>
        </authorList>
    </citation>
    <scope>NUCLEOTIDE SEQUENCE [LARGE SCALE GENOMIC DNA]</scope>
    <source>
        <strain evidence="2 3">cv. Gransden 2004</strain>
    </source>
</reference>
<dbReference type="AlphaFoldDB" id="A0A2K1L164"/>
<keyword evidence="3" id="KW-1185">Reference proteome</keyword>
<evidence type="ECO:0000313" key="1">
    <source>
        <dbReference type="EMBL" id="PNR59762.1"/>
    </source>
</evidence>
<gene>
    <name evidence="1" type="ORF">PHYPA_002554</name>
</gene>
<dbReference type="EnsemblPlants" id="Pp3c2_11680V3.1">
    <property type="protein sequence ID" value="PAC:32936586.CDS.1"/>
    <property type="gene ID" value="Pp3c2_11680"/>
</dbReference>
<sequence length="125" mass="13980">MLVTVLERVSCFSLILQLGISAMSSQVLVPFSFPFPLVDIKILKRARATENLPETLISPNESVTLSLKLKNRLEYCCYNASSSVRNLRFKCGAPPFNSTQRVDSVSGMDRVLDVGLRDKRRRCGV</sequence>
<dbReference type="Gramene" id="Pp3c2_11680V3.1">
    <property type="protein sequence ID" value="PAC:32936586.CDS.1"/>
    <property type="gene ID" value="Pp3c2_11680"/>
</dbReference>
<dbReference type="PaxDb" id="3218-PP1S183_105V6.1"/>
<name>A0A2K1L164_PHYPA</name>
<evidence type="ECO:0000313" key="3">
    <source>
        <dbReference type="Proteomes" id="UP000006727"/>
    </source>
</evidence>
<dbReference type="Proteomes" id="UP000006727">
    <property type="component" value="Chromosome 2"/>
</dbReference>
<dbReference type="Gramene" id="Pp3c2_11680V3.2">
    <property type="protein sequence ID" value="PAC:32936587.CDS.1"/>
    <property type="gene ID" value="Pp3c2_11680"/>
</dbReference>
<dbReference type="InParanoid" id="A0A2K1L164"/>
<reference evidence="2" key="3">
    <citation type="submission" date="2020-12" db="UniProtKB">
        <authorList>
            <consortium name="EnsemblPlants"/>
        </authorList>
    </citation>
    <scope>IDENTIFICATION</scope>
</reference>
<dbReference type="EMBL" id="ABEU02000002">
    <property type="protein sequence ID" value="PNR59762.1"/>
    <property type="molecule type" value="Genomic_DNA"/>
</dbReference>
<evidence type="ECO:0000313" key="2">
    <source>
        <dbReference type="EnsemblPlants" id="PAC:32936586.CDS.1"/>
    </source>
</evidence>
<dbReference type="EnsemblPlants" id="Pp3c2_11680V3.2">
    <property type="protein sequence ID" value="PAC:32936587.CDS.1"/>
    <property type="gene ID" value="Pp3c2_11680"/>
</dbReference>
<organism evidence="1">
    <name type="scientific">Physcomitrium patens</name>
    <name type="common">Spreading-leaved earth moss</name>
    <name type="synonym">Physcomitrella patens</name>
    <dbReference type="NCBI Taxonomy" id="3218"/>
    <lineage>
        <taxon>Eukaryota</taxon>
        <taxon>Viridiplantae</taxon>
        <taxon>Streptophyta</taxon>
        <taxon>Embryophyta</taxon>
        <taxon>Bryophyta</taxon>
        <taxon>Bryophytina</taxon>
        <taxon>Bryopsida</taxon>
        <taxon>Funariidae</taxon>
        <taxon>Funariales</taxon>
        <taxon>Funariaceae</taxon>
        <taxon>Physcomitrium</taxon>
    </lineage>
</organism>